<keyword evidence="2" id="KW-1185">Reference proteome</keyword>
<gene>
    <name evidence="1" type="ORF">NB645_05735</name>
</gene>
<dbReference type="Proteomes" id="UP001164794">
    <property type="component" value="Chromosome"/>
</dbReference>
<accession>A0ABY7JFJ9</accession>
<reference evidence="1" key="1">
    <citation type="journal article" date="2022" name="Front. Microbiol.">
        <title>New perspectives on an old grouping: The genomic and phenotypic variability of Oxalobacter formigenes and the implications for calcium oxalate stone prevention.</title>
        <authorList>
            <person name="Chmiel J.A."/>
            <person name="Carr C."/>
            <person name="Stuivenberg G.A."/>
            <person name="Venema R."/>
            <person name="Chanyi R.M."/>
            <person name="Al K.F."/>
            <person name="Giguere D."/>
            <person name="Say H."/>
            <person name="Akouris P.P."/>
            <person name="Dominguez Romero S.A."/>
            <person name="Kwong A."/>
            <person name="Tai V."/>
            <person name="Koval S.F."/>
            <person name="Razvi H."/>
            <person name="Bjazevic J."/>
            <person name="Burton J.P."/>
        </authorList>
    </citation>
    <scope>NUCLEOTIDE SEQUENCE</scope>
    <source>
        <strain evidence="1">HOxNP-1</strain>
    </source>
</reference>
<dbReference type="EMBL" id="CP098248">
    <property type="protein sequence ID" value="WAV96352.1"/>
    <property type="molecule type" value="Genomic_DNA"/>
</dbReference>
<evidence type="ECO:0000313" key="1">
    <source>
        <dbReference type="EMBL" id="WAV96352.1"/>
    </source>
</evidence>
<sequence>MTGISRILTEPASSVVEDMMPDAIPKRVGTGVGFGVCRCRYTTSGMETVSGQGGCSGGCENA</sequence>
<name>A0ABY7JFJ9_9BURK</name>
<proteinExistence type="predicted"/>
<protein>
    <submittedName>
        <fullName evidence="1">Uncharacterized protein</fullName>
    </submittedName>
</protein>
<organism evidence="1 2">
    <name type="scientific">Oxalobacter aliiformigenes</name>
    <dbReference type="NCBI Taxonomy" id="2946593"/>
    <lineage>
        <taxon>Bacteria</taxon>
        <taxon>Pseudomonadati</taxon>
        <taxon>Pseudomonadota</taxon>
        <taxon>Betaproteobacteria</taxon>
        <taxon>Burkholderiales</taxon>
        <taxon>Oxalobacteraceae</taxon>
        <taxon>Oxalobacter</taxon>
    </lineage>
</organism>
<evidence type="ECO:0000313" key="2">
    <source>
        <dbReference type="Proteomes" id="UP001164794"/>
    </source>
</evidence>
<dbReference type="RefSeq" id="WP_269263830.1">
    <property type="nucleotide sequence ID" value="NZ_CP098248.1"/>
</dbReference>